<dbReference type="GO" id="GO:0005886">
    <property type="term" value="C:plasma membrane"/>
    <property type="evidence" value="ECO:0007669"/>
    <property type="project" value="TreeGrafter"/>
</dbReference>
<gene>
    <name evidence="2" type="ORF">D9V32_00965</name>
</gene>
<dbReference type="EMBL" id="RCUX01000001">
    <property type="protein sequence ID" value="RLP77934.1"/>
    <property type="molecule type" value="Genomic_DNA"/>
</dbReference>
<feature type="transmembrane region" description="Helical" evidence="1">
    <location>
        <begin position="78"/>
        <end position="96"/>
    </location>
</feature>
<dbReference type="AlphaFoldDB" id="A0A3L7AD78"/>
<feature type="transmembrane region" description="Helical" evidence="1">
    <location>
        <begin position="43"/>
        <end position="66"/>
    </location>
</feature>
<dbReference type="Proteomes" id="UP000272503">
    <property type="component" value="Unassembled WGS sequence"/>
</dbReference>
<evidence type="ECO:0000313" key="2">
    <source>
        <dbReference type="EMBL" id="RLP77934.1"/>
    </source>
</evidence>
<evidence type="ECO:0000313" key="3">
    <source>
        <dbReference type="Proteomes" id="UP000272503"/>
    </source>
</evidence>
<reference evidence="2 3" key="1">
    <citation type="submission" date="2018-10" db="EMBL/GenBank/DDBJ databases">
        <authorList>
            <person name="Li J."/>
        </authorList>
    </citation>
    <scope>NUCLEOTIDE SEQUENCE [LARGE SCALE GENOMIC DNA]</scope>
    <source>
        <strain evidence="2 3">IF 016277</strain>
    </source>
</reference>
<sequence>MTSDATLSQRLTNGIRTALGVIGIIAVILGVLILVAPLKTASIITAIIALYAIAAGAIYAGVGIFAKTATVWSRIGHIVLGVVFVVAGIVAFANLGGVTTGLAVITAILIGVSWIFEGIIAFTTLRAAANKVWASVFAVLSIVAGIIVIAAPFSFAALLWLILGVSLIVLGILQVVRAFTYRSGEAAILVGESAPRL</sequence>
<keyword evidence="1" id="KW-1133">Transmembrane helix</keyword>
<feature type="transmembrane region" description="Helical" evidence="1">
    <location>
        <begin position="18"/>
        <end position="37"/>
    </location>
</feature>
<keyword evidence="1" id="KW-0472">Membrane</keyword>
<feature type="transmembrane region" description="Helical" evidence="1">
    <location>
        <begin position="132"/>
        <end position="151"/>
    </location>
</feature>
<name>A0A3L7AD78_9MICO</name>
<accession>A0A3L7AD78</accession>
<dbReference type="Pfam" id="PF03729">
    <property type="entry name" value="DUF308"/>
    <property type="match status" value="2"/>
</dbReference>
<dbReference type="InterPro" id="IPR005325">
    <property type="entry name" value="DUF308_memb"/>
</dbReference>
<keyword evidence="3" id="KW-1185">Reference proteome</keyword>
<proteinExistence type="predicted"/>
<dbReference type="PANTHER" id="PTHR34989:SF1">
    <property type="entry name" value="PROTEIN HDED"/>
    <property type="match status" value="1"/>
</dbReference>
<protein>
    <recommendedName>
        <fullName evidence="4">HdeD family acid-resistance protein</fullName>
    </recommendedName>
</protein>
<dbReference type="InterPro" id="IPR052712">
    <property type="entry name" value="Acid_resist_chaperone_HdeD"/>
</dbReference>
<evidence type="ECO:0008006" key="4">
    <source>
        <dbReference type="Google" id="ProtNLM"/>
    </source>
</evidence>
<comment type="caution">
    <text evidence="2">The sequence shown here is derived from an EMBL/GenBank/DDBJ whole genome shotgun (WGS) entry which is preliminary data.</text>
</comment>
<feature type="transmembrane region" description="Helical" evidence="1">
    <location>
        <begin position="157"/>
        <end position="176"/>
    </location>
</feature>
<dbReference type="PANTHER" id="PTHR34989">
    <property type="entry name" value="PROTEIN HDED"/>
    <property type="match status" value="1"/>
</dbReference>
<organism evidence="2 3">
    <name type="scientific">Mycetocola tolaasinivorans</name>
    <dbReference type="NCBI Taxonomy" id="76635"/>
    <lineage>
        <taxon>Bacteria</taxon>
        <taxon>Bacillati</taxon>
        <taxon>Actinomycetota</taxon>
        <taxon>Actinomycetes</taxon>
        <taxon>Micrococcales</taxon>
        <taxon>Microbacteriaceae</taxon>
        <taxon>Mycetocola</taxon>
    </lineage>
</organism>
<feature type="transmembrane region" description="Helical" evidence="1">
    <location>
        <begin position="102"/>
        <end position="125"/>
    </location>
</feature>
<dbReference type="OrthoDB" id="3238356at2"/>
<keyword evidence="1" id="KW-0812">Transmembrane</keyword>
<dbReference type="RefSeq" id="WP_121647027.1">
    <property type="nucleotide sequence ID" value="NZ_RCUX01000001.1"/>
</dbReference>
<evidence type="ECO:0000256" key="1">
    <source>
        <dbReference type="SAM" id="Phobius"/>
    </source>
</evidence>